<gene>
    <name evidence="1" type="ORF">IAA62_04560</name>
</gene>
<dbReference type="InterPro" id="IPR025591">
    <property type="entry name" value="RloB"/>
</dbReference>
<dbReference type="Proteomes" id="UP000886861">
    <property type="component" value="Unassembled WGS sequence"/>
</dbReference>
<dbReference type="AlphaFoldDB" id="A0A9D1NFA3"/>
<sequence length="206" mass="24681">MSRRQKNLQVRNKFYILTNGKETEKNYFDLIKCKRSIYDVKVEYHNYDPYKLVEYGKTLTDANQVWCVFDIDNTMEEGSLIPAINLSNNSNVQIAFSNMAFEVWLLSHYNKVERTMDNDKLILEMEKLLKRELNLSKKYDKSDRELLKKHFIPVYKTAIDNSKIIHQKYIAEHEKNYNGNKNYRIWEWNSCSNVYKLIEALQLTKI</sequence>
<protein>
    <submittedName>
        <fullName evidence="1">RloB domain-containing protein</fullName>
    </submittedName>
</protein>
<reference evidence="1" key="1">
    <citation type="submission" date="2020-10" db="EMBL/GenBank/DDBJ databases">
        <authorList>
            <person name="Gilroy R."/>
        </authorList>
    </citation>
    <scope>NUCLEOTIDE SEQUENCE</scope>
    <source>
        <strain evidence="1">CHK186-9395</strain>
    </source>
</reference>
<reference evidence="1" key="2">
    <citation type="journal article" date="2021" name="PeerJ">
        <title>Extensive microbial diversity within the chicken gut microbiome revealed by metagenomics and culture.</title>
        <authorList>
            <person name="Gilroy R."/>
            <person name="Ravi A."/>
            <person name="Getino M."/>
            <person name="Pursley I."/>
            <person name="Horton D.L."/>
            <person name="Alikhan N.F."/>
            <person name="Baker D."/>
            <person name="Gharbi K."/>
            <person name="Hall N."/>
            <person name="Watson M."/>
            <person name="Adriaenssens E.M."/>
            <person name="Foster-Nyarko E."/>
            <person name="Jarju S."/>
            <person name="Secka A."/>
            <person name="Antonio M."/>
            <person name="Oren A."/>
            <person name="Chaudhuri R.R."/>
            <person name="La Ragione R."/>
            <person name="Hildebrand F."/>
            <person name="Pallen M.J."/>
        </authorList>
    </citation>
    <scope>NUCLEOTIDE SEQUENCE</scope>
    <source>
        <strain evidence="1">CHK186-9395</strain>
    </source>
</reference>
<accession>A0A9D1NFA3</accession>
<dbReference type="EMBL" id="DVOJ01000015">
    <property type="protein sequence ID" value="HIV01806.1"/>
    <property type="molecule type" value="Genomic_DNA"/>
</dbReference>
<proteinExistence type="predicted"/>
<comment type="caution">
    <text evidence="1">The sequence shown here is derived from an EMBL/GenBank/DDBJ whole genome shotgun (WGS) entry which is preliminary data.</text>
</comment>
<name>A0A9D1NFA3_9FIRM</name>
<evidence type="ECO:0000313" key="2">
    <source>
        <dbReference type="Proteomes" id="UP000886861"/>
    </source>
</evidence>
<dbReference type="Pfam" id="PF13707">
    <property type="entry name" value="RloB"/>
    <property type="match status" value="1"/>
</dbReference>
<organism evidence="1 2">
    <name type="scientific">Candidatus Caccopulliclostridium gallistercoris</name>
    <dbReference type="NCBI Taxonomy" id="2840719"/>
    <lineage>
        <taxon>Bacteria</taxon>
        <taxon>Bacillati</taxon>
        <taxon>Bacillota</taxon>
        <taxon>Clostridia</taxon>
        <taxon>Candidatus Caccopulliclostridium</taxon>
    </lineage>
</organism>
<evidence type="ECO:0000313" key="1">
    <source>
        <dbReference type="EMBL" id="HIV01806.1"/>
    </source>
</evidence>